<protein>
    <submittedName>
        <fullName evidence="2">Uncharacterized protein</fullName>
    </submittedName>
</protein>
<reference evidence="2 3" key="1">
    <citation type="submission" date="2020-03" db="EMBL/GenBank/DDBJ databases">
        <authorList>
            <person name="Zhang L."/>
            <person name="Han X."/>
            <person name="Chen Y."/>
            <person name="Yu Y."/>
        </authorList>
    </citation>
    <scope>NUCLEOTIDE SEQUENCE [LARGE SCALE GENOMIC DNA]</scope>
    <source>
        <strain evidence="2 3">A1254</strain>
    </source>
</reference>
<name>A0A0R0RQD8_ACIPI</name>
<proteinExistence type="predicted"/>
<evidence type="ECO:0000256" key="1">
    <source>
        <dbReference type="SAM" id="SignalP"/>
    </source>
</evidence>
<dbReference type="Proteomes" id="UP000501692">
    <property type="component" value="Chromosome"/>
</dbReference>
<dbReference type="AlphaFoldDB" id="A0A0R0RQD8"/>
<dbReference type="EMBL" id="CP049806">
    <property type="protein sequence ID" value="QIT17599.1"/>
    <property type="molecule type" value="Genomic_DNA"/>
</dbReference>
<organism evidence="2 3">
    <name type="scientific">Acinetobacter pittii</name>
    <name type="common">Acinetobacter genomosp. 3</name>
    <dbReference type="NCBI Taxonomy" id="48296"/>
    <lineage>
        <taxon>Bacteria</taxon>
        <taxon>Pseudomonadati</taxon>
        <taxon>Pseudomonadota</taxon>
        <taxon>Gammaproteobacteria</taxon>
        <taxon>Moraxellales</taxon>
        <taxon>Moraxellaceae</taxon>
        <taxon>Acinetobacter</taxon>
        <taxon>Acinetobacter calcoaceticus/baumannii complex</taxon>
    </lineage>
</organism>
<feature type="chain" id="PRO_5015044220" evidence="1">
    <location>
        <begin position="21"/>
        <end position="109"/>
    </location>
</feature>
<accession>A0A0R0RQD8</accession>
<gene>
    <name evidence="2" type="ORF">G8E09_07650</name>
</gene>
<feature type="signal peptide" evidence="1">
    <location>
        <begin position="1"/>
        <end position="20"/>
    </location>
</feature>
<sequence>MKSLKLIPLIFLFFTFNVKAEVVRDDNCNTIGDMAFILMTQRQSGLSKEEVIKDLPFDKLTKNEKKIIDNLIGTVYETPVKGELNTYESLEKFSEIERERCKKLIQEKI</sequence>
<keyword evidence="1" id="KW-0732">Signal</keyword>
<evidence type="ECO:0000313" key="2">
    <source>
        <dbReference type="EMBL" id="QIT17599.1"/>
    </source>
</evidence>
<dbReference type="RefSeq" id="WP_057075355.1">
    <property type="nucleotide sequence ID" value="NZ_CP018909.1"/>
</dbReference>
<evidence type="ECO:0000313" key="3">
    <source>
        <dbReference type="Proteomes" id="UP000501692"/>
    </source>
</evidence>